<dbReference type="Proteomes" id="UP000252357">
    <property type="component" value="Unassembled WGS sequence"/>
</dbReference>
<sequence length="396" mass="42865">YENGLNGIQTLGSTLVGTLVGALGGKLETAAQTAQYSYNADVFNRQLHPSEVKKLAALRDKFAVTLAKEQGRAVSAEEAERWLSTAALTNVDDLNQKAYALDKGSNGSQEHWSFNLAKQFISQESKGLGTWVDEQGVVRQYFIEKNAADRQNNLLYAQVGAQDTQWREFMWRTQAVNVLPNNATAEQQALYQSREKELTKQKLMTGGIAIVTGGAAALAPKVISKLPSSPAQSGANTKTKVDNNQNTDLPNVYDRQGGNSASILKEGELAASKVKWVDENAGMSQAARNYNDSATGARSNPATQSGQAPALERTMPDGSIRQVKFDGVDGDVMIDRKISVVTTDKAKDQALRQSEALSQNGLTGRWEVSSDAQAARATKMLNDLGIKNIQVKVVKQ</sequence>
<reference evidence="2 3" key="1">
    <citation type="journal article" date="2018" name="Int. J. Syst. Evol. Microbiol.">
        <title>Parvibium lacunae gen. nov., sp. nov., a new member of the family Alcaligenaceae isolated from a freshwater pond.</title>
        <authorList>
            <person name="Chen W.M."/>
            <person name="Xie P.B."/>
            <person name="Hsu M.Y."/>
            <person name="Sheu S.Y."/>
        </authorList>
    </citation>
    <scope>NUCLEOTIDE SEQUENCE [LARGE SCALE GENOMIC DNA]</scope>
    <source>
        <strain evidence="2 3">KMB9</strain>
    </source>
</reference>
<proteinExistence type="predicted"/>
<protein>
    <submittedName>
        <fullName evidence="2">Uncharacterized protein</fullName>
    </submittedName>
</protein>
<feature type="compositionally biased region" description="Polar residues" evidence="1">
    <location>
        <begin position="291"/>
        <end position="307"/>
    </location>
</feature>
<evidence type="ECO:0000313" key="3">
    <source>
        <dbReference type="Proteomes" id="UP000252357"/>
    </source>
</evidence>
<feature type="non-terminal residue" evidence="2">
    <location>
        <position position="1"/>
    </location>
</feature>
<feature type="compositionally biased region" description="Polar residues" evidence="1">
    <location>
        <begin position="226"/>
        <end position="249"/>
    </location>
</feature>
<evidence type="ECO:0000313" key="2">
    <source>
        <dbReference type="EMBL" id="RCS56429.1"/>
    </source>
</evidence>
<gene>
    <name evidence="2" type="ORF">DU000_12520</name>
</gene>
<evidence type="ECO:0000256" key="1">
    <source>
        <dbReference type="SAM" id="MobiDB-lite"/>
    </source>
</evidence>
<dbReference type="AlphaFoldDB" id="A0A368L032"/>
<name>A0A368L032_9BURK</name>
<keyword evidence="3" id="KW-1185">Reference proteome</keyword>
<accession>A0A368L032</accession>
<comment type="caution">
    <text evidence="2">The sequence shown here is derived from an EMBL/GenBank/DDBJ whole genome shotgun (WGS) entry which is preliminary data.</text>
</comment>
<feature type="region of interest" description="Disordered" evidence="1">
    <location>
        <begin position="291"/>
        <end position="312"/>
    </location>
</feature>
<feature type="region of interest" description="Disordered" evidence="1">
    <location>
        <begin position="226"/>
        <end position="259"/>
    </location>
</feature>
<organism evidence="2 3">
    <name type="scientific">Parvibium lacunae</name>
    <dbReference type="NCBI Taxonomy" id="1888893"/>
    <lineage>
        <taxon>Bacteria</taxon>
        <taxon>Pseudomonadati</taxon>
        <taxon>Pseudomonadota</taxon>
        <taxon>Betaproteobacteria</taxon>
        <taxon>Burkholderiales</taxon>
        <taxon>Alcaligenaceae</taxon>
        <taxon>Parvibium</taxon>
    </lineage>
</organism>
<dbReference type="EMBL" id="QPGB01000015">
    <property type="protein sequence ID" value="RCS56429.1"/>
    <property type="molecule type" value="Genomic_DNA"/>
</dbReference>
<dbReference type="RefSeq" id="WP_205074074.1">
    <property type="nucleotide sequence ID" value="NZ_QPGB01000015.1"/>
</dbReference>